<proteinExistence type="predicted"/>
<evidence type="ECO:0000313" key="2">
    <source>
        <dbReference type="Proteomes" id="UP000076532"/>
    </source>
</evidence>
<accession>A0A167SPV5</accession>
<keyword evidence="2" id="KW-1185">Reference proteome</keyword>
<dbReference type="AlphaFoldDB" id="A0A167SPV5"/>
<protein>
    <submittedName>
        <fullName evidence="1">Uncharacterized protein</fullName>
    </submittedName>
</protein>
<gene>
    <name evidence="1" type="ORF">FIBSPDRAFT_880553</name>
</gene>
<name>A0A167SPV5_9AGAM</name>
<evidence type="ECO:0000313" key="1">
    <source>
        <dbReference type="EMBL" id="KZP02125.1"/>
    </source>
</evidence>
<organism evidence="1 2">
    <name type="scientific">Athelia psychrophila</name>
    <dbReference type="NCBI Taxonomy" id="1759441"/>
    <lineage>
        <taxon>Eukaryota</taxon>
        <taxon>Fungi</taxon>
        <taxon>Dikarya</taxon>
        <taxon>Basidiomycota</taxon>
        <taxon>Agaricomycotina</taxon>
        <taxon>Agaricomycetes</taxon>
        <taxon>Agaricomycetidae</taxon>
        <taxon>Atheliales</taxon>
        <taxon>Atheliaceae</taxon>
        <taxon>Athelia</taxon>
    </lineage>
</organism>
<sequence length="70" mass="7461">MAPLNMQSGGVQPAPPRVTQCMVKRASTACRSSLPESGNPNSSISTIANTIWTPKINANNLEPESWYTAS</sequence>
<dbReference type="EMBL" id="KV418957">
    <property type="protein sequence ID" value="KZP02125.1"/>
    <property type="molecule type" value="Genomic_DNA"/>
</dbReference>
<reference evidence="1 2" key="1">
    <citation type="journal article" date="2016" name="Mol. Biol. Evol.">
        <title>Comparative Genomics of Early-Diverging Mushroom-Forming Fungi Provides Insights into the Origins of Lignocellulose Decay Capabilities.</title>
        <authorList>
            <person name="Nagy L.G."/>
            <person name="Riley R."/>
            <person name="Tritt A."/>
            <person name="Adam C."/>
            <person name="Daum C."/>
            <person name="Floudas D."/>
            <person name="Sun H."/>
            <person name="Yadav J.S."/>
            <person name="Pangilinan J."/>
            <person name="Larsson K.H."/>
            <person name="Matsuura K."/>
            <person name="Barry K."/>
            <person name="Labutti K."/>
            <person name="Kuo R."/>
            <person name="Ohm R.A."/>
            <person name="Bhattacharya S.S."/>
            <person name="Shirouzu T."/>
            <person name="Yoshinaga Y."/>
            <person name="Martin F.M."/>
            <person name="Grigoriev I.V."/>
            <person name="Hibbett D.S."/>
        </authorList>
    </citation>
    <scope>NUCLEOTIDE SEQUENCE [LARGE SCALE GENOMIC DNA]</scope>
    <source>
        <strain evidence="1 2">CBS 109695</strain>
    </source>
</reference>
<dbReference type="Proteomes" id="UP000076532">
    <property type="component" value="Unassembled WGS sequence"/>
</dbReference>